<evidence type="ECO:0000313" key="4">
    <source>
        <dbReference type="Proteomes" id="UP000515512"/>
    </source>
</evidence>
<evidence type="ECO:0000313" key="3">
    <source>
        <dbReference type="EMBL" id="QLY32698.1"/>
    </source>
</evidence>
<organism evidence="3 4">
    <name type="scientific">Nocardia huaxiensis</name>
    <dbReference type="NCBI Taxonomy" id="2755382"/>
    <lineage>
        <taxon>Bacteria</taxon>
        <taxon>Bacillati</taxon>
        <taxon>Actinomycetota</taxon>
        <taxon>Actinomycetes</taxon>
        <taxon>Mycobacteriales</taxon>
        <taxon>Nocardiaceae</taxon>
        <taxon>Nocardia</taxon>
    </lineage>
</organism>
<dbReference type="PANTHER" id="PTHR33428:SF14">
    <property type="entry name" value="CARBOXYLESTERASE TYPE B DOMAIN-CONTAINING PROTEIN"/>
    <property type="match status" value="1"/>
</dbReference>
<evidence type="ECO:0000259" key="2">
    <source>
        <dbReference type="Pfam" id="PF12740"/>
    </source>
</evidence>
<feature type="chain" id="PRO_5027653994" description="PET hydrolase/cutinase-like domain-containing protein" evidence="1">
    <location>
        <begin position="38"/>
        <end position="329"/>
    </location>
</feature>
<dbReference type="PANTHER" id="PTHR33428">
    <property type="entry name" value="CHLOROPHYLLASE-2, CHLOROPLASTIC"/>
    <property type="match status" value="1"/>
</dbReference>
<dbReference type="Proteomes" id="UP000515512">
    <property type="component" value="Chromosome"/>
</dbReference>
<dbReference type="SUPFAM" id="SSF53474">
    <property type="entry name" value="alpha/beta-Hydrolases"/>
    <property type="match status" value="1"/>
</dbReference>
<dbReference type="InterPro" id="IPR029058">
    <property type="entry name" value="AB_hydrolase_fold"/>
</dbReference>
<name>A0A7D6ZFX0_9NOCA</name>
<dbReference type="InterPro" id="IPR041127">
    <property type="entry name" value="PET_hydrolase/cutinase-like"/>
</dbReference>
<proteinExistence type="predicted"/>
<dbReference type="AlphaFoldDB" id="A0A7D6ZFX0"/>
<dbReference type="Pfam" id="PF12740">
    <property type="entry name" value="PETase"/>
    <property type="match status" value="1"/>
</dbReference>
<dbReference type="EMBL" id="CP059399">
    <property type="protein sequence ID" value="QLY32698.1"/>
    <property type="molecule type" value="Genomic_DNA"/>
</dbReference>
<sequence>MNHSSRKLARQRGRVHAITAAIAVAFAALAAVTPVQAAPDFQPGGPIEATYHATGTHPVTKRSGIDCCTSTGESYDIWYPADLGTSGQRHPIIAWGDGTAAHPREYDYLLRHLASWGFVVIAPDLTSTGSGAQMLDALAYLTRQNDDPAGEFYRKLDTETLGAMGHSQGGLGTLNATARSNGLIKTAVTLEMPSPALCSSLPALVPGQNVCDIPAGQISSPVLLITGTAAPISSVGTTGGANQVIYDALPASTPKFRAELIDASHNDIQGQPGCTTFGCNHGVDGYLGYLTAWFMDRLRGDAQAHRVFVSETGELLHNAHWTGQQTNID</sequence>
<dbReference type="KEGG" id="nhu:H0264_10980"/>
<protein>
    <recommendedName>
        <fullName evidence="2">PET hydrolase/cutinase-like domain-containing protein</fullName>
    </recommendedName>
</protein>
<evidence type="ECO:0000256" key="1">
    <source>
        <dbReference type="SAM" id="SignalP"/>
    </source>
</evidence>
<keyword evidence="4" id="KW-1185">Reference proteome</keyword>
<feature type="signal peptide" evidence="1">
    <location>
        <begin position="1"/>
        <end position="37"/>
    </location>
</feature>
<feature type="domain" description="PET hydrolase/cutinase-like" evidence="2">
    <location>
        <begin position="51"/>
        <end position="190"/>
    </location>
</feature>
<gene>
    <name evidence="3" type="ORF">H0264_10980</name>
</gene>
<dbReference type="RefSeq" id="WP_181583863.1">
    <property type="nucleotide sequence ID" value="NZ_CP059399.1"/>
</dbReference>
<accession>A0A7D6ZFX0</accession>
<dbReference type="Gene3D" id="3.40.50.1820">
    <property type="entry name" value="alpha/beta hydrolase"/>
    <property type="match status" value="1"/>
</dbReference>
<keyword evidence="1" id="KW-0732">Signal</keyword>
<reference evidence="3 4" key="1">
    <citation type="submission" date="2020-07" db="EMBL/GenBank/DDBJ databases">
        <authorList>
            <person name="Zhuang K."/>
            <person name="Ran Y."/>
        </authorList>
    </citation>
    <scope>NUCLEOTIDE SEQUENCE [LARGE SCALE GENOMIC DNA]</scope>
    <source>
        <strain evidence="3 4">WCH-YHL-001</strain>
    </source>
</reference>